<dbReference type="SUPFAM" id="SSF57701">
    <property type="entry name" value="Zn2/Cys6 DNA-binding domain"/>
    <property type="match status" value="1"/>
</dbReference>
<evidence type="ECO:0000256" key="1">
    <source>
        <dbReference type="ARBA" id="ARBA00004123"/>
    </source>
</evidence>
<accession>A0A9P6C7I1</accession>
<dbReference type="PROSITE" id="PS50048">
    <property type="entry name" value="ZN2_CY6_FUNGAL_2"/>
    <property type="match status" value="1"/>
</dbReference>
<evidence type="ECO:0000256" key="3">
    <source>
        <dbReference type="SAM" id="MobiDB-lite"/>
    </source>
</evidence>
<comment type="subcellular location">
    <subcellularLocation>
        <location evidence="1">Nucleus</location>
    </subcellularLocation>
</comment>
<keyword evidence="2" id="KW-0539">Nucleus</keyword>
<dbReference type="PANTHER" id="PTHR37534:SF20">
    <property type="entry name" value="PRO1A C6 ZINK-FINGER PROTEIN"/>
    <property type="match status" value="1"/>
</dbReference>
<dbReference type="Pfam" id="PF11951">
    <property type="entry name" value="Fungal_trans_2"/>
    <property type="match status" value="1"/>
</dbReference>
<sequence length="759" mass="84809">MPPVPKSPPSSAATNGPSSAKRPGAPKAKGAVRAKSGCYTCRIRRKKCDEQPNDQGHCSTCVRLRLECLGFGAKRPDWLRENRNVVQLRDKIKNFLASQGMIKGHSGSGARSSDQPPVLRLTLTEAETPPYHSGSSSSPPSRSQTLSNDEYGSGRRHHPTSNTRSAGWAPHMDYNHPNGHYATAHDYHRSTSPQSITDYPPTISSPSHSLPFHSRQHHLQRHTNRHHPYQHYLQRQQQQQIQILSPARASSFGLSYNLSEKELQEMNLVVGASDANALPFDFEDTVVHHQYTDGVFSNGAYTPHGGNYPISVPFPVESGYMSYDIGELLLRYQNDVVGAQYLLGTNHIRHLIAGAVGMGIDRELTHEQQAASLLSQVHFLRFARPSNELVLQTPEVSLRLLDLERALAARKATLNDNDAMAALHLVSVILFDGGHGKWRMYLETAAAYVRSKMTGLARNMNGMEELRRLSEKDAFIVKTAIWFDVLASVTTGERPLLLEVVRMLFGPGRSSLRELDPAAAAHAAAMGGEDFAAYAFPSEYGMPDEEKTSMMSPMGCENKVVWAFAEISALSTWKREQKESGRLSIKDLVQRAGDIEKELEVKYNHPVKILADFKNDPVVYSRYLAAHIFRASAMLYLHSVVSDGYPHVAQTKLAVHEVMRWIRRIPKKPQSEMDRKIHKSVIRSTVFSFYIAGALTDDTKYRRELSEYLLAEAGDVVGNCQSTAQLLEGIWAERRNGDSGAEVRWREKLHHQNEPILLV</sequence>
<reference evidence="5" key="1">
    <citation type="submission" date="2020-11" db="EMBL/GenBank/DDBJ databases">
        <authorList>
            <consortium name="DOE Joint Genome Institute"/>
            <person name="Ahrendt S."/>
            <person name="Riley R."/>
            <person name="Andreopoulos W."/>
            <person name="Labutti K."/>
            <person name="Pangilinan J."/>
            <person name="Ruiz-Duenas F.J."/>
            <person name="Barrasa J.M."/>
            <person name="Sanchez-Garcia M."/>
            <person name="Camarero S."/>
            <person name="Miyauchi S."/>
            <person name="Serrano A."/>
            <person name="Linde D."/>
            <person name="Babiker R."/>
            <person name="Drula E."/>
            <person name="Ayuso-Fernandez I."/>
            <person name="Pacheco R."/>
            <person name="Padilla G."/>
            <person name="Ferreira P."/>
            <person name="Barriuso J."/>
            <person name="Kellner H."/>
            <person name="Castanera R."/>
            <person name="Alfaro M."/>
            <person name="Ramirez L."/>
            <person name="Pisabarro A.G."/>
            <person name="Kuo A."/>
            <person name="Tritt A."/>
            <person name="Lipzen A."/>
            <person name="He G."/>
            <person name="Yan M."/>
            <person name="Ng V."/>
            <person name="Cullen D."/>
            <person name="Martin F."/>
            <person name="Rosso M.-N."/>
            <person name="Henrissat B."/>
            <person name="Hibbett D."/>
            <person name="Martinez A.T."/>
            <person name="Grigoriev I.V."/>
        </authorList>
    </citation>
    <scope>NUCLEOTIDE SEQUENCE</scope>
    <source>
        <strain evidence="5">MF-IS2</strain>
    </source>
</reference>
<gene>
    <name evidence="5" type="ORF">P691DRAFT_756906</name>
</gene>
<feature type="domain" description="Zn(2)-C6 fungal-type" evidence="4">
    <location>
        <begin position="37"/>
        <end position="68"/>
    </location>
</feature>
<dbReference type="InterPro" id="IPR001138">
    <property type="entry name" value="Zn2Cys6_DnaBD"/>
</dbReference>
<dbReference type="Proteomes" id="UP000807342">
    <property type="component" value="Unassembled WGS sequence"/>
</dbReference>
<dbReference type="GO" id="GO:0000981">
    <property type="term" value="F:DNA-binding transcription factor activity, RNA polymerase II-specific"/>
    <property type="evidence" value="ECO:0007669"/>
    <property type="project" value="InterPro"/>
</dbReference>
<organism evidence="5 6">
    <name type="scientific">Macrolepiota fuliginosa MF-IS2</name>
    <dbReference type="NCBI Taxonomy" id="1400762"/>
    <lineage>
        <taxon>Eukaryota</taxon>
        <taxon>Fungi</taxon>
        <taxon>Dikarya</taxon>
        <taxon>Basidiomycota</taxon>
        <taxon>Agaricomycotina</taxon>
        <taxon>Agaricomycetes</taxon>
        <taxon>Agaricomycetidae</taxon>
        <taxon>Agaricales</taxon>
        <taxon>Agaricineae</taxon>
        <taxon>Agaricaceae</taxon>
        <taxon>Macrolepiota</taxon>
    </lineage>
</organism>
<dbReference type="GO" id="GO:0005634">
    <property type="term" value="C:nucleus"/>
    <property type="evidence" value="ECO:0007669"/>
    <property type="project" value="UniProtKB-SubCell"/>
</dbReference>
<dbReference type="CDD" id="cd00067">
    <property type="entry name" value="GAL4"/>
    <property type="match status" value="1"/>
</dbReference>
<dbReference type="Pfam" id="PF00172">
    <property type="entry name" value="Zn_clus"/>
    <property type="match status" value="1"/>
</dbReference>
<proteinExistence type="predicted"/>
<dbReference type="AlphaFoldDB" id="A0A9P6C7I1"/>
<dbReference type="SMART" id="SM00066">
    <property type="entry name" value="GAL4"/>
    <property type="match status" value="1"/>
</dbReference>
<dbReference type="PANTHER" id="PTHR37534">
    <property type="entry name" value="TRANSCRIPTIONAL ACTIVATOR PROTEIN UGA3"/>
    <property type="match status" value="1"/>
</dbReference>
<dbReference type="GO" id="GO:0008270">
    <property type="term" value="F:zinc ion binding"/>
    <property type="evidence" value="ECO:0007669"/>
    <property type="project" value="InterPro"/>
</dbReference>
<feature type="compositionally biased region" description="Low complexity" evidence="3">
    <location>
        <begin position="17"/>
        <end position="29"/>
    </location>
</feature>
<protein>
    <recommendedName>
        <fullName evidence="4">Zn(2)-C6 fungal-type domain-containing protein</fullName>
    </recommendedName>
</protein>
<dbReference type="OrthoDB" id="5419315at2759"/>
<dbReference type="PROSITE" id="PS00463">
    <property type="entry name" value="ZN2_CY6_FUNGAL_1"/>
    <property type="match status" value="1"/>
</dbReference>
<evidence type="ECO:0000313" key="5">
    <source>
        <dbReference type="EMBL" id="KAF9451915.1"/>
    </source>
</evidence>
<feature type="compositionally biased region" description="Low complexity" evidence="3">
    <location>
        <begin position="129"/>
        <end position="147"/>
    </location>
</feature>
<evidence type="ECO:0000256" key="2">
    <source>
        <dbReference type="ARBA" id="ARBA00023242"/>
    </source>
</evidence>
<name>A0A9P6C7I1_9AGAR</name>
<dbReference type="EMBL" id="MU151078">
    <property type="protein sequence ID" value="KAF9451915.1"/>
    <property type="molecule type" value="Genomic_DNA"/>
</dbReference>
<feature type="region of interest" description="Disordered" evidence="3">
    <location>
        <begin position="126"/>
        <end position="172"/>
    </location>
</feature>
<evidence type="ECO:0000259" key="4">
    <source>
        <dbReference type="PROSITE" id="PS50048"/>
    </source>
</evidence>
<feature type="region of interest" description="Disordered" evidence="3">
    <location>
        <begin position="1"/>
        <end position="29"/>
    </location>
</feature>
<dbReference type="Gene3D" id="4.10.240.10">
    <property type="entry name" value="Zn(2)-C6 fungal-type DNA-binding domain"/>
    <property type="match status" value="1"/>
</dbReference>
<dbReference type="InterPro" id="IPR036864">
    <property type="entry name" value="Zn2-C6_fun-type_DNA-bd_sf"/>
</dbReference>
<comment type="caution">
    <text evidence="5">The sequence shown here is derived from an EMBL/GenBank/DDBJ whole genome shotgun (WGS) entry which is preliminary data.</text>
</comment>
<keyword evidence="6" id="KW-1185">Reference proteome</keyword>
<dbReference type="InterPro" id="IPR021858">
    <property type="entry name" value="Fun_TF"/>
</dbReference>
<evidence type="ECO:0000313" key="6">
    <source>
        <dbReference type="Proteomes" id="UP000807342"/>
    </source>
</evidence>